<feature type="transmembrane region" description="Helical" evidence="9">
    <location>
        <begin position="288"/>
        <end position="306"/>
    </location>
</feature>
<dbReference type="Proteomes" id="UP001629953">
    <property type="component" value="Unassembled WGS sequence"/>
</dbReference>
<keyword evidence="7 8" id="KW-0472">Membrane</keyword>
<evidence type="ECO:0000256" key="7">
    <source>
        <dbReference type="ARBA" id="ARBA00023136"/>
    </source>
</evidence>
<comment type="subcellular location">
    <subcellularLocation>
        <location evidence="1">Cell membrane</location>
        <topology evidence="1">Multi-pass membrane protein</topology>
    </subcellularLocation>
</comment>
<keyword evidence="5 9" id="KW-0812">Transmembrane</keyword>
<comment type="function">
    <text evidence="8">The phosphoenolpyruvate-dependent sugar phosphotransferase system (PTS), a major carbohydrate active -transport system, catalyzes the phosphorylation of incoming sugar substrates concomitant with their translocation across the cell membrane.</text>
</comment>
<evidence type="ECO:0000313" key="11">
    <source>
        <dbReference type="EMBL" id="MFM2484458.1"/>
    </source>
</evidence>
<feature type="transmembrane region" description="Helical" evidence="9">
    <location>
        <begin position="388"/>
        <end position="411"/>
    </location>
</feature>
<feature type="transmembrane region" description="Helical" evidence="9">
    <location>
        <begin position="141"/>
        <end position="161"/>
    </location>
</feature>
<reference evidence="11 12" key="1">
    <citation type="journal article" date="2013" name="Int. J. Syst. Evol. Microbiol.">
        <title>Celerinatantimonas yamalensis sp. nov., a cold-adapted diazotrophic bacterium from a cold permafrost brine.</title>
        <authorList>
            <person name="Shcherbakova V."/>
            <person name="Chuvilskaya N."/>
            <person name="Rivkina E."/>
            <person name="Demidov N."/>
            <person name="Uchaeva V."/>
            <person name="Suetin S."/>
            <person name="Suzina N."/>
            <person name="Gilichinsky D."/>
        </authorList>
    </citation>
    <scope>NUCLEOTIDE SEQUENCE [LARGE SCALE GENOMIC DNA]</scope>
    <source>
        <strain evidence="11 12">C7</strain>
    </source>
</reference>
<dbReference type="NCBIfam" id="TIGR00410">
    <property type="entry name" value="lacE"/>
    <property type="match status" value="1"/>
</dbReference>
<feature type="transmembrane region" description="Helical" evidence="9">
    <location>
        <begin position="35"/>
        <end position="54"/>
    </location>
</feature>
<feature type="transmembrane region" description="Helical" evidence="9">
    <location>
        <begin position="182"/>
        <end position="202"/>
    </location>
</feature>
<keyword evidence="2 8" id="KW-0813">Transport</keyword>
<evidence type="ECO:0000256" key="5">
    <source>
        <dbReference type="ARBA" id="ARBA00022692"/>
    </source>
</evidence>
<sequence length="451" mass="49613">MSNFMDKMAVVIEEHLTPIAGKIGQQRYVISIRDGFIAALPFMIVGSFMLVFIFPPFSKETTWGFAQAWLSFSARHRDMLMLPFNLSMGVMTLFISVGVASSLARHYKLDPVTTGLLSLMSFLLVAAPYKDGQISTQYMAGQGIFTALIVAIYATEVYAFLKRHHVTIRLPEQVPPGVSRSFEILIPVLAVIFTLYPLNLILQSTTGMILPEAIMSALKPLVSASDTLPAILLSVFICQILWFAGVHGSLIVTGIMNPFWMANLSANQVALAAGAAIPHIYTQGFWDHYLLIGGVGSTLPLAFLLIRSREAHLRTIGKLGVIPGMFNINEPILFGAPIVMNPIFFLPFVFIPMINAVIAYVATSINLVPRVVSLTAWTTPAPIGASWATNWAITPVFMCFFCMFTAGLMYWPFLKAYEKQLLDQEAVRLAEQQAAKKSSESPRHSGKPATI</sequence>
<dbReference type="InterPro" id="IPR051088">
    <property type="entry name" value="PTS_Sugar-EIIC/EIIB"/>
</dbReference>
<dbReference type="PANTHER" id="PTHR33989:SF4">
    <property type="entry name" value="PTS SYSTEM N,N'-DIACETYLCHITOBIOSE-SPECIFIC EIIC COMPONENT"/>
    <property type="match status" value="1"/>
</dbReference>
<keyword evidence="4 8" id="KW-0762">Sugar transport</keyword>
<feature type="transmembrane region" description="Helical" evidence="9">
    <location>
        <begin position="112"/>
        <end position="129"/>
    </location>
</feature>
<proteinExistence type="predicted"/>
<feature type="transmembrane region" description="Helical" evidence="9">
    <location>
        <begin position="264"/>
        <end position="282"/>
    </location>
</feature>
<dbReference type="InterPro" id="IPR004501">
    <property type="entry name" value="PTS_EIIC_3"/>
</dbReference>
<evidence type="ECO:0000256" key="9">
    <source>
        <dbReference type="SAM" id="Phobius"/>
    </source>
</evidence>
<dbReference type="RefSeq" id="WP_408622636.1">
    <property type="nucleotide sequence ID" value="NZ_JBEQCT010000002.1"/>
</dbReference>
<evidence type="ECO:0000313" key="12">
    <source>
        <dbReference type="Proteomes" id="UP001629953"/>
    </source>
</evidence>
<dbReference type="InterPro" id="IPR003352">
    <property type="entry name" value="PTS_EIIC"/>
</dbReference>
<keyword evidence="6 9" id="KW-1133">Transmembrane helix</keyword>
<feature type="transmembrane region" description="Helical" evidence="9">
    <location>
        <begin position="343"/>
        <end position="368"/>
    </location>
</feature>
<feature type="domain" description="PTS EIIC type-3" evidence="10">
    <location>
        <begin position="12"/>
        <end position="413"/>
    </location>
</feature>
<evidence type="ECO:0000256" key="8">
    <source>
        <dbReference type="PIRNR" id="PIRNR006351"/>
    </source>
</evidence>
<dbReference type="Pfam" id="PF02378">
    <property type="entry name" value="PTS_EIIC"/>
    <property type="match status" value="1"/>
</dbReference>
<evidence type="ECO:0000256" key="2">
    <source>
        <dbReference type="ARBA" id="ARBA00022448"/>
    </source>
</evidence>
<dbReference type="InterPro" id="IPR004796">
    <property type="entry name" value="PTS_IIC_cello"/>
</dbReference>
<name>A0ABW9G5X4_9GAMM</name>
<evidence type="ECO:0000256" key="1">
    <source>
        <dbReference type="ARBA" id="ARBA00004651"/>
    </source>
</evidence>
<dbReference type="PANTHER" id="PTHR33989">
    <property type="match status" value="1"/>
</dbReference>
<dbReference type="PIRSF" id="PIRSF006351">
    <property type="entry name" value="PTS_EIIC-Cellobiose"/>
    <property type="match status" value="1"/>
</dbReference>
<evidence type="ECO:0000256" key="4">
    <source>
        <dbReference type="ARBA" id="ARBA00022597"/>
    </source>
</evidence>
<evidence type="ECO:0000256" key="3">
    <source>
        <dbReference type="ARBA" id="ARBA00022475"/>
    </source>
</evidence>
<feature type="transmembrane region" description="Helical" evidence="9">
    <location>
        <begin position="230"/>
        <end position="252"/>
    </location>
</feature>
<organism evidence="11 12">
    <name type="scientific">Celerinatantimonas yamalensis</name>
    <dbReference type="NCBI Taxonomy" id="559956"/>
    <lineage>
        <taxon>Bacteria</taxon>
        <taxon>Pseudomonadati</taxon>
        <taxon>Pseudomonadota</taxon>
        <taxon>Gammaproteobacteria</taxon>
        <taxon>Celerinatantimonadaceae</taxon>
        <taxon>Celerinatantimonas</taxon>
    </lineage>
</organism>
<keyword evidence="12" id="KW-1185">Reference proteome</keyword>
<feature type="transmembrane region" description="Helical" evidence="9">
    <location>
        <begin position="80"/>
        <end position="100"/>
    </location>
</feature>
<evidence type="ECO:0000259" key="10">
    <source>
        <dbReference type="PROSITE" id="PS51105"/>
    </source>
</evidence>
<keyword evidence="3 8" id="KW-1003">Cell membrane</keyword>
<dbReference type="PROSITE" id="PS51105">
    <property type="entry name" value="PTS_EIIC_TYPE_3"/>
    <property type="match status" value="1"/>
</dbReference>
<dbReference type="EMBL" id="JBEQCT010000002">
    <property type="protein sequence ID" value="MFM2484458.1"/>
    <property type="molecule type" value="Genomic_DNA"/>
</dbReference>
<protein>
    <recommendedName>
        <fullName evidence="8">Permease IIC component</fullName>
    </recommendedName>
</protein>
<gene>
    <name evidence="11" type="ORF">ABUE30_05155</name>
</gene>
<accession>A0ABW9G5X4</accession>
<comment type="caution">
    <text evidence="11">The sequence shown here is derived from an EMBL/GenBank/DDBJ whole genome shotgun (WGS) entry which is preliminary data.</text>
</comment>
<evidence type="ECO:0000256" key="6">
    <source>
        <dbReference type="ARBA" id="ARBA00022989"/>
    </source>
</evidence>